<dbReference type="Proteomes" id="UP000280834">
    <property type="component" value="Unassembled WGS sequence"/>
</dbReference>
<sequence length="170" mass="18925">MLSALYHQKRERFLDGADRMAQCVGVLGGAAAFSQIVGNVRFGWIPAGVVAVVSAVALCYGPGGKARKHFELAKEFKRLHAKIMLAGDLKIGDDLNKFNADVLLLEAEEPGSLRCLVRQCENELSEAFGHHEDVRPLWWWDRLWMNIVDLDPSRNEAPARTAEPKMQVSP</sequence>
<accession>A0A0R3Q561</accession>
<reference evidence="4" key="1">
    <citation type="submission" date="2017-02" db="UniProtKB">
        <authorList>
            <consortium name="WormBaseParasite"/>
        </authorList>
    </citation>
    <scope>IDENTIFICATION</scope>
</reference>
<keyword evidence="1" id="KW-0812">Transmembrane</keyword>
<proteinExistence type="predicted"/>
<evidence type="ECO:0000313" key="3">
    <source>
        <dbReference type="Proteomes" id="UP000280834"/>
    </source>
</evidence>
<gene>
    <name evidence="2" type="ORF">BTMF_LOCUS793</name>
</gene>
<evidence type="ECO:0000256" key="1">
    <source>
        <dbReference type="SAM" id="Phobius"/>
    </source>
</evidence>
<keyword evidence="1" id="KW-0472">Membrane</keyword>
<keyword evidence="1" id="KW-1133">Transmembrane helix</keyword>
<feature type="transmembrane region" description="Helical" evidence="1">
    <location>
        <begin position="43"/>
        <end position="61"/>
    </location>
</feature>
<keyword evidence="3" id="KW-1185">Reference proteome</keyword>
<reference evidence="2 3" key="2">
    <citation type="submission" date="2018-11" db="EMBL/GenBank/DDBJ databases">
        <authorList>
            <consortium name="Pathogen Informatics"/>
        </authorList>
    </citation>
    <scope>NUCLEOTIDE SEQUENCE [LARGE SCALE GENOMIC DNA]</scope>
</reference>
<name>A0A0R3Q561_9BILA</name>
<evidence type="ECO:0000313" key="2">
    <source>
        <dbReference type="EMBL" id="VDO08635.1"/>
    </source>
</evidence>
<feature type="transmembrane region" description="Helical" evidence="1">
    <location>
        <begin position="20"/>
        <end position="37"/>
    </location>
</feature>
<protein>
    <submittedName>
        <fullName evidence="4">SLATT domain-containing protein</fullName>
    </submittedName>
</protein>
<evidence type="ECO:0000313" key="4">
    <source>
        <dbReference type="WBParaSite" id="BTMF_0000145101-mRNA-1"/>
    </source>
</evidence>
<dbReference type="EMBL" id="UZAG01000496">
    <property type="protein sequence ID" value="VDO08635.1"/>
    <property type="molecule type" value="Genomic_DNA"/>
</dbReference>
<dbReference type="AlphaFoldDB" id="A0A0R3Q561"/>
<organism evidence="4">
    <name type="scientific">Brugia timori</name>
    <dbReference type="NCBI Taxonomy" id="42155"/>
    <lineage>
        <taxon>Eukaryota</taxon>
        <taxon>Metazoa</taxon>
        <taxon>Ecdysozoa</taxon>
        <taxon>Nematoda</taxon>
        <taxon>Chromadorea</taxon>
        <taxon>Rhabditida</taxon>
        <taxon>Spirurina</taxon>
        <taxon>Spiruromorpha</taxon>
        <taxon>Filarioidea</taxon>
        <taxon>Onchocercidae</taxon>
        <taxon>Brugia</taxon>
    </lineage>
</organism>
<dbReference type="WBParaSite" id="BTMF_0000145101-mRNA-1">
    <property type="protein sequence ID" value="BTMF_0000145101-mRNA-1"/>
    <property type="gene ID" value="BTMF_0000145101"/>
</dbReference>